<dbReference type="GO" id="GO:0015935">
    <property type="term" value="C:small ribosomal subunit"/>
    <property type="evidence" value="ECO:0007669"/>
    <property type="project" value="InterPro"/>
</dbReference>
<dbReference type="EMBL" id="PEWD01000064">
    <property type="protein sequence ID" value="PIU68664.1"/>
    <property type="molecule type" value="Genomic_DNA"/>
</dbReference>
<keyword evidence="3 7" id="KW-0694">RNA-binding</keyword>
<keyword evidence="5 7" id="KW-0687">Ribonucleoprotein</keyword>
<dbReference type="FunFam" id="3.10.290.10:FF:000001">
    <property type="entry name" value="30S ribosomal protein S4"/>
    <property type="match status" value="1"/>
</dbReference>
<feature type="domain" description="RNA-binding S4" evidence="9">
    <location>
        <begin position="94"/>
        <end position="158"/>
    </location>
</feature>
<evidence type="ECO:0000313" key="11">
    <source>
        <dbReference type="EMBL" id="PIU68664.1"/>
    </source>
</evidence>
<dbReference type="Proteomes" id="UP000229916">
    <property type="component" value="Unassembled WGS sequence"/>
</dbReference>
<evidence type="ECO:0000256" key="3">
    <source>
        <dbReference type="ARBA" id="ARBA00022884"/>
    </source>
</evidence>
<keyword evidence="2 7" id="KW-0699">rRNA-binding</keyword>
<dbReference type="PROSITE" id="PS50889">
    <property type="entry name" value="S4"/>
    <property type="match status" value="1"/>
</dbReference>
<dbReference type="Gene3D" id="1.10.1050.10">
    <property type="entry name" value="Ribosomal Protein S4 Delta 41, Chain A, domain 1"/>
    <property type="match status" value="1"/>
</dbReference>
<comment type="function">
    <text evidence="7">With S5 and S12 plays an important role in translational accuracy.</text>
</comment>
<dbReference type="GO" id="GO:0006412">
    <property type="term" value="P:translation"/>
    <property type="evidence" value="ECO:0007669"/>
    <property type="project" value="UniProtKB-UniRule"/>
</dbReference>
<dbReference type="GO" id="GO:0042274">
    <property type="term" value="P:ribosomal small subunit biogenesis"/>
    <property type="evidence" value="ECO:0007669"/>
    <property type="project" value="TreeGrafter"/>
</dbReference>
<protein>
    <recommendedName>
        <fullName evidence="6 7">Small ribosomal subunit protein uS4</fullName>
    </recommendedName>
</protein>
<dbReference type="Pfam" id="PF01479">
    <property type="entry name" value="S4"/>
    <property type="match status" value="1"/>
</dbReference>
<dbReference type="HAMAP" id="MF_01306_B">
    <property type="entry name" value="Ribosomal_uS4_B"/>
    <property type="match status" value="1"/>
</dbReference>
<evidence type="ECO:0000259" key="9">
    <source>
        <dbReference type="SMART" id="SM00363"/>
    </source>
</evidence>
<keyword evidence="4 7" id="KW-0689">Ribosomal protein</keyword>
<evidence type="ECO:0000256" key="1">
    <source>
        <dbReference type="ARBA" id="ARBA00007465"/>
    </source>
</evidence>
<evidence type="ECO:0000259" key="10">
    <source>
        <dbReference type="SMART" id="SM01390"/>
    </source>
</evidence>
<dbReference type="Gene3D" id="3.10.290.10">
    <property type="entry name" value="RNA-binding S4 domain"/>
    <property type="match status" value="1"/>
</dbReference>
<evidence type="ECO:0000256" key="4">
    <source>
        <dbReference type="ARBA" id="ARBA00022980"/>
    </source>
</evidence>
<dbReference type="PROSITE" id="PS00632">
    <property type="entry name" value="RIBOSOMAL_S4"/>
    <property type="match status" value="1"/>
</dbReference>
<dbReference type="InterPro" id="IPR022801">
    <property type="entry name" value="Ribosomal_uS4"/>
</dbReference>
<dbReference type="CDD" id="cd00165">
    <property type="entry name" value="S4"/>
    <property type="match status" value="1"/>
</dbReference>
<reference evidence="12" key="1">
    <citation type="submission" date="2017-09" db="EMBL/GenBank/DDBJ databases">
        <title>Depth-based differentiation of microbial function through sediment-hosted aquifers and enrichment of novel symbionts in the deep terrestrial subsurface.</title>
        <authorList>
            <person name="Probst A.J."/>
            <person name="Ladd B."/>
            <person name="Jarett J.K."/>
            <person name="Geller-Mcgrath D.E."/>
            <person name="Sieber C.M.K."/>
            <person name="Emerson J.B."/>
            <person name="Anantharaman K."/>
            <person name="Thomas B.C."/>
            <person name="Malmstrom R."/>
            <person name="Stieglmeier M."/>
            <person name="Klingl A."/>
            <person name="Woyke T."/>
            <person name="Ryan C.M."/>
            <person name="Banfield J.F."/>
        </authorList>
    </citation>
    <scope>NUCLEOTIDE SEQUENCE [LARGE SCALE GENOMIC DNA]</scope>
</reference>
<dbReference type="InterPro" id="IPR018079">
    <property type="entry name" value="Ribosomal_uS4_CS"/>
</dbReference>
<dbReference type="SMART" id="SM00363">
    <property type="entry name" value="S4"/>
    <property type="match status" value="1"/>
</dbReference>
<dbReference type="AlphaFoldDB" id="A0A2M7AMS1"/>
<comment type="function">
    <text evidence="7">One of the primary rRNA binding proteins, it binds directly to 16S rRNA where it nucleates assembly of the body of the 30S subunit.</text>
</comment>
<dbReference type="PANTHER" id="PTHR11831:SF4">
    <property type="entry name" value="SMALL RIBOSOMAL SUBUNIT PROTEIN US4M"/>
    <property type="match status" value="1"/>
</dbReference>
<comment type="caution">
    <text evidence="11">The sequence shown here is derived from an EMBL/GenBank/DDBJ whole genome shotgun (WGS) entry which is preliminary data.</text>
</comment>
<evidence type="ECO:0000256" key="7">
    <source>
        <dbReference type="HAMAP-Rule" id="MF_01306"/>
    </source>
</evidence>
<dbReference type="SUPFAM" id="SSF55174">
    <property type="entry name" value="Alpha-L RNA-binding motif"/>
    <property type="match status" value="1"/>
</dbReference>
<evidence type="ECO:0000256" key="2">
    <source>
        <dbReference type="ARBA" id="ARBA00022730"/>
    </source>
</evidence>
<evidence type="ECO:0000313" key="12">
    <source>
        <dbReference type="Proteomes" id="UP000229916"/>
    </source>
</evidence>
<dbReference type="InterPro" id="IPR002942">
    <property type="entry name" value="S4_RNA-bd"/>
</dbReference>
<evidence type="ECO:0000256" key="5">
    <source>
        <dbReference type="ARBA" id="ARBA00023274"/>
    </source>
</evidence>
<feature type="domain" description="Small ribosomal subunit protein uS4 N-terminal" evidence="10">
    <location>
        <begin position="3"/>
        <end position="93"/>
    </location>
</feature>
<evidence type="ECO:0000256" key="6">
    <source>
        <dbReference type="ARBA" id="ARBA00035254"/>
    </source>
</evidence>
<dbReference type="GO" id="GO:0019843">
    <property type="term" value="F:rRNA binding"/>
    <property type="evidence" value="ECO:0007669"/>
    <property type="project" value="UniProtKB-UniRule"/>
</dbReference>
<dbReference type="GO" id="GO:0003735">
    <property type="term" value="F:structural constituent of ribosome"/>
    <property type="evidence" value="ECO:0007669"/>
    <property type="project" value="InterPro"/>
</dbReference>
<accession>A0A2M7AMS1</accession>
<gene>
    <name evidence="7" type="primary">rpsD</name>
    <name evidence="11" type="ORF">COS81_03230</name>
</gene>
<name>A0A2M7AMS1_UNCKA</name>
<dbReference type="SMART" id="SM01390">
    <property type="entry name" value="Ribosomal_S4"/>
    <property type="match status" value="1"/>
</dbReference>
<dbReference type="PANTHER" id="PTHR11831">
    <property type="entry name" value="30S 40S RIBOSOMAL PROTEIN"/>
    <property type="match status" value="1"/>
</dbReference>
<dbReference type="InterPro" id="IPR036986">
    <property type="entry name" value="S4_RNA-bd_sf"/>
</dbReference>
<sequence>MARYTGSKHKLCRREGIKLCDSPKCPIERKGVIPPGQHGLSVRRRKSNFGIQLREKQKVKAMYGILERQFRRYFKTALQATGNTGEKLFQILESRLDNVVYRLGLVSSRRFARQLVNHGLVKVNDKKVDIPSYEVGAGDVIAFKDRALKIEGVQKSLKEKAKTPSWLTRQGPVGKVERLPGRDDVQEDIQEQLIIEFYSR</sequence>
<organism evidence="11 12">
    <name type="scientific">candidate division WWE3 bacterium CG06_land_8_20_14_3_00_42_16</name>
    <dbReference type="NCBI Taxonomy" id="1975083"/>
    <lineage>
        <taxon>Bacteria</taxon>
        <taxon>Katanobacteria</taxon>
    </lineage>
</organism>
<dbReference type="NCBIfam" id="TIGR01017">
    <property type="entry name" value="rpsD_bact"/>
    <property type="match status" value="1"/>
</dbReference>
<proteinExistence type="inferred from homology"/>
<dbReference type="Pfam" id="PF00163">
    <property type="entry name" value="Ribosomal_S4"/>
    <property type="match status" value="1"/>
</dbReference>
<evidence type="ECO:0000256" key="8">
    <source>
        <dbReference type="RuleBase" id="RU003699"/>
    </source>
</evidence>
<comment type="similarity">
    <text evidence="1 7 8">Belongs to the universal ribosomal protein uS4 family.</text>
</comment>
<comment type="subunit">
    <text evidence="7">Part of the 30S ribosomal subunit. Contacts protein S5. The interaction surface between S4 and S5 is involved in control of translational fidelity.</text>
</comment>
<dbReference type="NCBIfam" id="NF003717">
    <property type="entry name" value="PRK05327.1"/>
    <property type="match status" value="1"/>
</dbReference>
<dbReference type="InterPro" id="IPR001912">
    <property type="entry name" value="Ribosomal_uS4_N"/>
</dbReference>
<dbReference type="InterPro" id="IPR005709">
    <property type="entry name" value="Ribosomal_uS4_bac-type"/>
</dbReference>